<feature type="domain" description="DNA helicase Pif1-like DEAD-box helicase" evidence="2">
    <location>
        <begin position="2"/>
        <end position="112"/>
    </location>
</feature>
<keyword evidence="1" id="KW-0233">DNA recombination</keyword>
<comment type="caution">
    <text evidence="3">The sequence shown here is derived from an EMBL/GenBank/DDBJ whole genome shotgun (WGS) entry which is preliminary data.</text>
</comment>
<dbReference type="Pfam" id="PF05970">
    <property type="entry name" value="PIF1"/>
    <property type="match status" value="1"/>
</dbReference>
<keyword evidence="1" id="KW-0067">ATP-binding</keyword>
<dbReference type="EC" id="5.6.2.3" evidence="1"/>
<name>A0AAV4FA25_9GAST</name>
<comment type="catalytic activity">
    <reaction evidence="1">
        <text>ATP + H2O = ADP + phosphate + H(+)</text>
        <dbReference type="Rhea" id="RHEA:13065"/>
        <dbReference type="ChEBI" id="CHEBI:15377"/>
        <dbReference type="ChEBI" id="CHEBI:15378"/>
        <dbReference type="ChEBI" id="CHEBI:30616"/>
        <dbReference type="ChEBI" id="CHEBI:43474"/>
        <dbReference type="ChEBI" id="CHEBI:456216"/>
        <dbReference type="EC" id="5.6.2.3"/>
    </reaction>
</comment>
<reference evidence="3 4" key="1">
    <citation type="journal article" date="2021" name="Elife">
        <title>Chloroplast acquisition without the gene transfer in kleptoplastic sea slugs, Plakobranchus ocellatus.</title>
        <authorList>
            <person name="Maeda T."/>
            <person name="Takahashi S."/>
            <person name="Yoshida T."/>
            <person name="Shimamura S."/>
            <person name="Takaki Y."/>
            <person name="Nagai Y."/>
            <person name="Toyoda A."/>
            <person name="Suzuki Y."/>
            <person name="Arimoto A."/>
            <person name="Ishii H."/>
            <person name="Satoh N."/>
            <person name="Nishiyama T."/>
            <person name="Hasebe M."/>
            <person name="Maruyama T."/>
            <person name="Minagawa J."/>
            <person name="Obokata J."/>
            <person name="Shigenobu S."/>
        </authorList>
    </citation>
    <scope>NUCLEOTIDE SEQUENCE [LARGE SCALE GENOMIC DNA]</scope>
</reference>
<dbReference type="AlphaFoldDB" id="A0AAV4FA25"/>
<protein>
    <recommendedName>
        <fullName evidence="1">ATP-dependent DNA helicase</fullName>
        <ecNumber evidence="1">5.6.2.3</ecNumber>
    </recommendedName>
</protein>
<keyword evidence="1" id="KW-0547">Nucleotide-binding</keyword>
<evidence type="ECO:0000313" key="3">
    <source>
        <dbReference type="EMBL" id="GFR70198.1"/>
    </source>
</evidence>
<gene>
    <name evidence="3" type="ORF">ElyMa_002067400</name>
</gene>
<dbReference type="InterPro" id="IPR027417">
    <property type="entry name" value="P-loop_NTPase"/>
</dbReference>
<dbReference type="Gene3D" id="3.40.50.300">
    <property type="entry name" value="P-loop containing nucleotide triphosphate hydrolases"/>
    <property type="match status" value="1"/>
</dbReference>
<keyword evidence="1" id="KW-0234">DNA repair</keyword>
<evidence type="ECO:0000313" key="4">
    <source>
        <dbReference type="Proteomes" id="UP000762676"/>
    </source>
</evidence>
<dbReference type="InterPro" id="IPR010285">
    <property type="entry name" value="DNA_helicase_pif1-like_DEAD"/>
</dbReference>
<keyword evidence="1 3" id="KW-0347">Helicase</keyword>
<dbReference type="EMBL" id="BMAT01004197">
    <property type="protein sequence ID" value="GFR70198.1"/>
    <property type="molecule type" value="Genomic_DNA"/>
</dbReference>
<organism evidence="3 4">
    <name type="scientific">Elysia marginata</name>
    <dbReference type="NCBI Taxonomy" id="1093978"/>
    <lineage>
        <taxon>Eukaryota</taxon>
        <taxon>Metazoa</taxon>
        <taxon>Spiralia</taxon>
        <taxon>Lophotrochozoa</taxon>
        <taxon>Mollusca</taxon>
        <taxon>Gastropoda</taxon>
        <taxon>Heterobranchia</taxon>
        <taxon>Euthyneura</taxon>
        <taxon>Panpulmonata</taxon>
        <taxon>Sacoglossa</taxon>
        <taxon>Placobranchoidea</taxon>
        <taxon>Plakobranchidae</taxon>
        <taxon>Elysia</taxon>
    </lineage>
</organism>
<dbReference type="GO" id="GO:0016787">
    <property type="term" value="F:hydrolase activity"/>
    <property type="evidence" value="ECO:0007669"/>
    <property type="project" value="UniProtKB-KW"/>
</dbReference>
<accession>A0AAV4FA25</accession>
<comment type="cofactor">
    <cofactor evidence="1">
        <name>Mg(2+)</name>
        <dbReference type="ChEBI" id="CHEBI:18420"/>
    </cofactor>
</comment>
<dbReference type="PANTHER" id="PTHR10492">
    <property type="match status" value="1"/>
</dbReference>
<sequence>MSGIAATLMSGGRTLCSKCKVPVCVHEHSVCHMTPRDAAGKSLKVDLADLLVMDEASMGHKYIFEAMDRTFQDIKENTSVFGGITVLFVGDWRQILPVVRHGSRPQIVQAALK</sequence>
<keyword evidence="1" id="KW-0227">DNA damage</keyword>
<keyword evidence="4" id="KW-1185">Reference proteome</keyword>
<dbReference type="GO" id="GO:0005524">
    <property type="term" value="F:ATP binding"/>
    <property type="evidence" value="ECO:0007669"/>
    <property type="project" value="UniProtKB-KW"/>
</dbReference>
<comment type="similarity">
    <text evidence="1">Belongs to the helicase family.</text>
</comment>
<dbReference type="GO" id="GO:0000723">
    <property type="term" value="P:telomere maintenance"/>
    <property type="evidence" value="ECO:0007669"/>
    <property type="project" value="InterPro"/>
</dbReference>
<dbReference type="SUPFAM" id="SSF52540">
    <property type="entry name" value="P-loop containing nucleoside triphosphate hydrolases"/>
    <property type="match status" value="1"/>
</dbReference>
<dbReference type="GO" id="GO:0006281">
    <property type="term" value="P:DNA repair"/>
    <property type="evidence" value="ECO:0007669"/>
    <property type="project" value="UniProtKB-KW"/>
</dbReference>
<dbReference type="PANTHER" id="PTHR10492:SF57">
    <property type="entry name" value="ATP-DEPENDENT DNA HELICASE"/>
    <property type="match status" value="1"/>
</dbReference>
<dbReference type="GO" id="GO:0006310">
    <property type="term" value="P:DNA recombination"/>
    <property type="evidence" value="ECO:0007669"/>
    <property type="project" value="UniProtKB-KW"/>
</dbReference>
<evidence type="ECO:0000256" key="1">
    <source>
        <dbReference type="RuleBase" id="RU363044"/>
    </source>
</evidence>
<dbReference type="GO" id="GO:0043139">
    <property type="term" value="F:5'-3' DNA helicase activity"/>
    <property type="evidence" value="ECO:0007669"/>
    <property type="project" value="UniProtKB-EC"/>
</dbReference>
<dbReference type="Proteomes" id="UP000762676">
    <property type="component" value="Unassembled WGS sequence"/>
</dbReference>
<proteinExistence type="inferred from homology"/>
<evidence type="ECO:0000259" key="2">
    <source>
        <dbReference type="Pfam" id="PF05970"/>
    </source>
</evidence>
<keyword evidence="1" id="KW-0378">Hydrolase</keyword>